<organism evidence="1 2">
    <name type="scientific">Pseudomonas phage vB_PaeS_SCUT-S3</name>
    <dbReference type="NCBI Taxonomy" id="2382122"/>
    <lineage>
        <taxon>Viruses</taxon>
        <taxon>Duplodnaviria</taxon>
        <taxon>Heunggongvirae</taxon>
        <taxon>Uroviricota</taxon>
        <taxon>Caudoviricetes</taxon>
        <taxon>Jondennisvirinae</taxon>
        <taxon>Septimatrevirus</taxon>
        <taxon>Septimatrevirus SCUTS3</taxon>
    </lineage>
</organism>
<reference evidence="1 2" key="1">
    <citation type="submission" date="2018-11" db="EMBL/GenBank/DDBJ databases">
        <authorList>
            <person name="Lin Z."/>
            <person name="Wang T."/>
            <person name="Guo Y."/>
        </authorList>
    </citation>
    <scope>NUCLEOTIDE SEQUENCE [LARGE SCALE GENOMIC DNA]</scope>
</reference>
<protein>
    <submittedName>
        <fullName evidence="1">Uncharacterized protein</fullName>
    </submittedName>
</protein>
<proteinExistence type="predicted"/>
<evidence type="ECO:0000313" key="2">
    <source>
        <dbReference type="Proteomes" id="UP000278799"/>
    </source>
</evidence>
<gene>
    <name evidence="1" type="ORF">S3_055</name>
</gene>
<dbReference type="EMBL" id="MK165657">
    <property type="protein sequence ID" value="AZF90060.1"/>
    <property type="molecule type" value="Genomic_DNA"/>
</dbReference>
<keyword evidence="2" id="KW-1185">Reference proteome</keyword>
<name>A0A3S8G677_9CAUD</name>
<sequence>MSWLIVWAALSVGVVLGFMLAALFRANDPDAPSATVTALSPAQAARMGDALYHAGEMLQSGEFEYVSGGFIVQDLGHGVVNFKGDLSLRAVEDE</sequence>
<dbReference type="Proteomes" id="UP000278799">
    <property type="component" value="Segment"/>
</dbReference>
<evidence type="ECO:0000313" key="1">
    <source>
        <dbReference type="EMBL" id="AZF90060.1"/>
    </source>
</evidence>
<accession>A0A3S8G677</accession>